<name>A0ABD0PSB1_CIRMR</name>
<gene>
    <name evidence="1" type="ORF">M9458_029259</name>
</gene>
<evidence type="ECO:0000313" key="2">
    <source>
        <dbReference type="Proteomes" id="UP001529510"/>
    </source>
</evidence>
<accession>A0ABD0PSB1</accession>
<reference evidence="1 2" key="1">
    <citation type="submission" date="2024-05" db="EMBL/GenBank/DDBJ databases">
        <title>Genome sequencing and assembly of Indian major carp, Cirrhinus mrigala (Hamilton, 1822).</title>
        <authorList>
            <person name="Mohindra V."/>
            <person name="Chowdhury L.M."/>
            <person name="Lal K."/>
            <person name="Jena J.K."/>
        </authorList>
    </citation>
    <scope>NUCLEOTIDE SEQUENCE [LARGE SCALE GENOMIC DNA]</scope>
    <source>
        <strain evidence="1">CM1030</strain>
        <tissue evidence="1">Blood</tissue>
    </source>
</reference>
<dbReference type="AlphaFoldDB" id="A0ABD0PSB1"/>
<proteinExistence type="predicted"/>
<feature type="non-terminal residue" evidence="1">
    <location>
        <position position="74"/>
    </location>
</feature>
<keyword evidence="2" id="KW-1185">Reference proteome</keyword>
<organism evidence="1 2">
    <name type="scientific">Cirrhinus mrigala</name>
    <name type="common">Mrigala</name>
    <dbReference type="NCBI Taxonomy" id="683832"/>
    <lineage>
        <taxon>Eukaryota</taxon>
        <taxon>Metazoa</taxon>
        <taxon>Chordata</taxon>
        <taxon>Craniata</taxon>
        <taxon>Vertebrata</taxon>
        <taxon>Euteleostomi</taxon>
        <taxon>Actinopterygii</taxon>
        <taxon>Neopterygii</taxon>
        <taxon>Teleostei</taxon>
        <taxon>Ostariophysi</taxon>
        <taxon>Cypriniformes</taxon>
        <taxon>Cyprinidae</taxon>
        <taxon>Labeoninae</taxon>
        <taxon>Labeonini</taxon>
        <taxon>Cirrhinus</taxon>
    </lineage>
</organism>
<sequence>MASLQPFCVPHPTVAMASVYLHAVKCPTAVVVISSRLHDDVPPFSDDILEATACQTEDTVAPQSKQLQDGTTVI</sequence>
<evidence type="ECO:0000313" key="1">
    <source>
        <dbReference type="EMBL" id="KAL0176929.1"/>
    </source>
</evidence>
<protein>
    <submittedName>
        <fullName evidence="1">Uncharacterized protein</fullName>
    </submittedName>
</protein>
<dbReference type="EMBL" id="JAMKFB020000014">
    <property type="protein sequence ID" value="KAL0176929.1"/>
    <property type="molecule type" value="Genomic_DNA"/>
</dbReference>
<dbReference type="Proteomes" id="UP001529510">
    <property type="component" value="Unassembled WGS sequence"/>
</dbReference>
<comment type="caution">
    <text evidence="1">The sequence shown here is derived from an EMBL/GenBank/DDBJ whole genome shotgun (WGS) entry which is preliminary data.</text>
</comment>